<dbReference type="RefSeq" id="WP_183510836.1">
    <property type="nucleotide sequence ID" value="NZ_BAABGK010000029.1"/>
</dbReference>
<gene>
    <name evidence="2" type="ORF">E9229_001802</name>
</gene>
<dbReference type="PROSITE" id="PS00571">
    <property type="entry name" value="AMIDASES"/>
    <property type="match status" value="1"/>
</dbReference>
<dbReference type="PANTHER" id="PTHR11895">
    <property type="entry name" value="TRANSAMIDASE"/>
    <property type="match status" value="1"/>
</dbReference>
<feature type="domain" description="Amidase" evidence="1">
    <location>
        <begin position="26"/>
        <end position="449"/>
    </location>
</feature>
<dbReference type="PANTHER" id="PTHR11895:SF176">
    <property type="entry name" value="AMIDASE AMID-RELATED"/>
    <property type="match status" value="1"/>
</dbReference>
<name>A0A839QUB1_9MICC</name>
<dbReference type="GO" id="GO:0016740">
    <property type="term" value="F:transferase activity"/>
    <property type="evidence" value="ECO:0007669"/>
    <property type="project" value="UniProtKB-KW"/>
</dbReference>
<accession>A0A839QUB1</accession>
<evidence type="ECO:0000313" key="3">
    <source>
        <dbReference type="Proteomes" id="UP000523000"/>
    </source>
</evidence>
<proteinExistence type="predicted"/>
<keyword evidence="2" id="KW-0436">Ligase</keyword>
<dbReference type="GO" id="GO:0050566">
    <property type="term" value="F:asparaginyl-tRNA synthase (glutamine-hydrolyzing) activity"/>
    <property type="evidence" value="ECO:0007669"/>
    <property type="project" value="UniProtKB-EC"/>
</dbReference>
<dbReference type="InterPro" id="IPR000120">
    <property type="entry name" value="Amidase"/>
</dbReference>
<organism evidence="2 3">
    <name type="scientific">Paeniglutamicibacter cryotolerans</name>
    <dbReference type="NCBI Taxonomy" id="670079"/>
    <lineage>
        <taxon>Bacteria</taxon>
        <taxon>Bacillati</taxon>
        <taxon>Actinomycetota</taxon>
        <taxon>Actinomycetes</taxon>
        <taxon>Micrococcales</taxon>
        <taxon>Micrococcaceae</taxon>
        <taxon>Paeniglutamicibacter</taxon>
    </lineage>
</organism>
<dbReference type="SUPFAM" id="SSF75304">
    <property type="entry name" value="Amidase signature (AS) enzymes"/>
    <property type="match status" value="1"/>
</dbReference>
<dbReference type="InterPro" id="IPR023631">
    <property type="entry name" value="Amidase_dom"/>
</dbReference>
<dbReference type="InterPro" id="IPR020556">
    <property type="entry name" value="Amidase_CS"/>
</dbReference>
<evidence type="ECO:0000313" key="2">
    <source>
        <dbReference type="EMBL" id="MBB2995611.1"/>
    </source>
</evidence>
<dbReference type="Proteomes" id="UP000523000">
    <property type="component" value="Unassembled WGS sequence"/>
</dbReference>
<dbReference type="Pfam" id="PF01425">
    <property type="entry name" value="Amidase"/>
    <property type="match status" value="1"/>
</dbReference>
<sequence length="473" mass="49855">MSKELLSKSITELAGLIESKAVSPVEATEALLDHAQALNGEINAYISFRPEEAMAEAKVAEAEIAAGNYRGPLHGVPMAIKDNIYVGGEVTTMASKIHGNFVAEKDATVIAKLREAGMVLTGKLNMHEYAWGIDNNSPHFGPVKNPWDLEKVPGGSSGGSGAAVAANMTFGTLGTDTAGSIRIPSAACGIVGLKPTHGRVSKAGCFPLAWSLDHIGPMTKTVDDAAAMLQAIAGFDAKDPTSANAPVGNYTGNLSGDVKGMVIGVEEAYFFKDVDSGIEAIVRDQIDALVQRGAILKKIQIPTLRYSEWAELATSLSEASAIHHRDLQTRPEDFGADIRFLFELGELFSSVEYLQAQQIRRQLKGDFRAALGEVDVIIAPTLPVMAPSIGSSEADLNGKKVDLIDSFIRFTGPSNLTGLPALTVPAGLNGGMPVGLQIIGRAFDEATILNVGRAVELTVPLGDAKPDAVEARV</sequence>
<reference evidence="2 3" key="1">
    <citation type="submission" date="2020-08" db="EMBL/GenBank/DDBJ databases">
        <title>Sequencing the genomes of 1000 actinobacteria strains.</title>
        <authorList>
            <person name="Klenk H.-P."/>
        </authorList>
    </citation>
    <scope>NUCLEOTIDE SEQUENCE [LARGE SCALE GENOMIC DNA]</scope>
    <source>
        <strain evidence="2 3">DSM 22826</strain>
    </source>
</reference>
<protein>
    <submittedName>
        <fullName evidence="2">Aspartyl-tRNA(Asn)/glutamyl-tRNA(Gln) amidotransferase subunit A</fullName>
        <ecNumber evidence="2">6.3.5.6</ecNumber>
        <ecNumber evidence="2">6.3.5.7</ecNumber>
    </submittedName>
</protein>
<dbReference type="GO" id="GO:0050567">
    <property type="term" value="F:glutaminyl-tRNA synthase (glutamine-hydrolyzing) activity"/>
    <property type="evidence" value="ECO:0007669"/>
    <property type="project" value="UniProtKB-EC"/>
</dbReference>
<dbReference type="InterPro" id="IPR036928">
    <property type="entry name" value="AS_sf"/>
</dbReference>
<dbReference type="Gene3D" id="3.90.1300.10">
    <property type="entry name" value="Amidase signature (AS) domain"/>
    <property type="match status" value="1"/>
</dbReference>
<keyword evidence="3" id="KW-1185">Reference proteome</keyword>
<dbReference type="EMBL" id="JACHVS010000001">
    <property type="protein sequence ID" value="MBB2995611.1"/>
    <property type="molecule type" value="Genomic_DNA"/>
</dbReference>
<evidence type="ECO:0000259" key="1">
    <source>
        <dbReference type="Pfam" id="PF01425"/>
    </source>
</evidence>
<comment type="caution">
    <text evidence="2">The sequence shown here is derived from an EMBL/GenBank/DDBJ whole genome shotgun (WGS) entry which is preliminary data.</text>
</comment>
<dbReference type="AlphaFoldDB" id="A0A839QUB1"/>
<dbReference type="EC" id="6.3.5.7" evidence="2"/>
<dbReference type="EC" id="6.3.5.6" evidence="2"/>
<keyword evidence="2" id="KW-0808">Transferase</keyword>